<dbReference type="Gene3D" id="1.20.140.40">
    <property type="entry name" value="Invertase/pectin methylesterase inhibitor family protein"/>
    <property type="match status" value="1"/>
</dbReference>
<dbReference type="CDD" id="cd15798">
    <property type="entry name" value="PMEI-like_3"/>
    <property type="match status" value="1"/>
</dbReference>
<evidence type="ECO:0000259" key="6">
    <source>
        <dbReference type="SMART" id="SM00856"/>
    </source>
</evidence>
<gene>
    <name evidence="7" type="ORF">AARE701A_LOCUS19717</name>
</gene>
<evidence type="ECO:0000313" key="8">
    <source>
        <dbReference type="Proteomes" id="UP000682877"/>
    </source>
</evidence>
<evidence type="ECO:0000256" key="3">
    <source>
        <dbReference type="ARBA" id="ARBA00022729"/>
    </source>
</evidence>
<dbReference type="GO" id="GO:0048046">
    <property type="term" value="C:apoplast"/>
    <property type="evidence" value="ECO:0007669"/>
    <property type="project" value="UniProtKB-SubCell"/>
</dbReference>
<evidence type="ECO:0000256" key="4">
    <source>
        <dbReference type="ARBA" id="ARBA00038471"/>
    </source>
</evidence>
<feature type="chain" id="PRO_5035762266" description="Pectinesterase inhibitor domain-containing protein" evidence="5">
    <location>
        <begin position="25"/>
        <end position="201"/>
    </location>
</feature>
<evidence type="ECO:0000256" key="1">
    <source>
        <dbReference type="ARBA" id="ARBA00004271"/>
    </source>
</evidence>
<name>A0A8S2B4J7_ARAAE</name>
<dbReference type="InterPro" id="IPR051955">
    <property type="entry name" value="PME_Inhibitor"/>
</dbReference>
<dbReference type="SUPFAM" id="SSF101148">
    <property type="entry name" value="Plant invertase/pectin methylesterase inhibitor"/>
    <property type="match status" value="1"/>
</dbReference>
<dbReference type="FunFam" id="1.20.140.40:FF:000005">
    <property type="entry name" value="Pectin methylesterase inhibitor 1"/>
    <property type="match status" value="1"/>
</dbReference>
<dbReference type="EMBL" id="LR999457">
    <property type="protein sequence ID" value="CAE6200656.1"/>
    <property type="molecule type" value="Genomic_DNA"/>
</dbReference>
<feature type="domain" description="Pectinesterase inhibitor" evidence="6">
    <location>
        <begin position="33"/>
        <end position="193"/>
    </location>
</feature>
<dbReference type="AlphaFoldDB" id="A0A8S2B4J7"/>
<dbReference type="PANTHER" id="PTHR31080:SF87">
    <property type="entry name" value="PECTINESTERASE INHIBITOR 7"/>
    <property type="match status" value="1"/>
</dbReference>
<dbReference type="Proteomes" id="UP000682877">
    <property type="component" value="Chromosome 7"/>
</dbReference>
<keyword evidence="2" id="KW-0052">Apoplast</keyword>
<evidence type="ECO:0000256" key="5">
    <source>
        <dbReference type="SAM" id="SignalP"/>
    </source>
</evidence>
<dbReference type="PANTHER" id="PTHR31080">
    <property type="entry name" value="PECTINESTERASE INHIBITOR-LIKE"/>
    <property type="match status" value="1"/>
</dbReference>
<dbReference type="Pfam" id="PF04043">
    <property type="entry name" value="PMEI"/>
    <property type="match status" value="1"/>
</dbReference>
<proteinExistence type="inferred from homology"/>
<dbReference type="GO" id="GO:0046910">
    <property type="term" value="F:pectinesterase inhibitor activity"/>
    <property type="evidence" value="ECO:0007669"/>
    <property type="project" value="UniProtKB-ARBA"/>
</dbReference>
<keyword evidence="3 5" id="KW-0732">Signal</keyword>
<organism evidence="7 8">
    <name type="scientific">Arabidopsis arenosa</name>
    <name type="common">Sand rock-cress</name>
    <name type="synonym">Cardaminopsis arenosa</name>
    <dbReference type="NCBI Taxonomy" id="38785"/>
    <lineage>
        <taxon>Eukaryota</taxon>
        <taxon>Viridiplantae</taxon>
        <taxon>Streptophyta</taxon>
        <taxon>Embryophyta</taxon>
        <taxon>Tracheophyta</taxon>
        <taxon>Spermatophyta</taxon>
        <taxon>Magnoliopsida</taxon>
        <taxon>eudicotyledons</taxon>
        <taxon>Gunneridae</taxon>
        <taxon>Pentapetalae</taxon>
        <taxon>rosids</taxon>
        <taxon>malvids</taxon>
        <taxon>Brassicales</taxon>
        <taxon>Brassicaceae</taxon>
        <taxon>Camelineae</taxon>
        <taxon>Arabidopsis</taxon>
    </lineage>
</organism>
<dbReference type="InterPro" id="IPR006501">
    <property type="entry name" value="Pectinesterase_inhib_dom"/>
</dbReference>
<evidence type="ECO:0000313" key="7">
    <source>
        <dbReference type="EMBL" id="CAE6200656.1"/>
    </source>
</evidence>
<protein>
    <recommendedName>
        <fullName evidence="6">Pectinesterase inhibitor domain-containing protein</fullName>
    </recommendedName>
</protein>
<dbReference type="InterPro" id="IPR035513">
    <property type="entry name" value="Invertase/methylesterase_inhib"/>
</dbReference>
<comment type="subcellular location">
    <subcellularLocation>
        <location evidence="1">Secreted</location>
        <location evidence="1">Extracellular space</location>
        <location evidence="1">Apoplast</location>
    </subcellularLocation>
</comment>
<feature type="signal peptide" evidence="5">
    <location>
        <begin position="1"/>
        <end position="24"/>
    </location>
</feature>
<comment type="similarity">
    <text evidence="4">Belongs to the PMEI family.</text>
</comment>
<evidence type="ECO:0000256" key="2">
    <source>
        <dbReference type="ARBA" id="ARBA00022523"/>
    </source>
</evidence>
<keyword evidence="8" id="KW-1185">Reference proteome</keyword>
<dbReference type="NCBIfam" id="TIGR01614">
    <property type="entry name" value="PME_inhib"/>
    <property type="match status" value="1"/>
</dbReference>
<sequence>MARSFELSLILFVLYLSTAAIAMARNLEEELSGDTEFIKASCETTSYPDRCFQSLSSYASEIKKQPRKLAEIALAVSIARAKSAKTYVSEMTEYKGITKRQHEAVEECLNEMGDTVDRLSNSLKELKHLEEGDSGEDFWFSLSNVRTWTIAALTDVTLCIDGFGGKAMNGELKSLIRTRIMSVAEETSNALALINDFASKH</sequence>
<accession>A0A8S2B4J7</accession>
<dbReference type="SMART" id="SM00856">
    <property type="entry name" value="PMEI"/>
    <property type="match status" value="1"/>
</dbReference>
<reference evidence="7" key="1">
    <citation type="submission" date="2021-01" db="EMBL/GenBank/DDBJ databases">
        <authorList>
            <person name="Bezrukov I."/>
        </authorList>
    </citation>
    <scope>NUCLEOTIDE SEQUENCE</scope>
</reference>